<dbReference type="Gene3D" id="3.30.530.20">
    <property type="match status" value="1"/>
</dbReference>
<dbReference type="AlphaFoldDB" id="A0A7N0ZT91"/>
<name>A0A7N0ZT91_KALFE</name>
<dbReference type="Gramene" id="Kaladp0032s0076.1.v1.1">
    <property type="protein sequence ID" value="Kaladp0032s0076.1.v1.1"/>
    <property type="gene ID" value="Kaladp0032s0076.v1.1"/>
</dbReference>
<dbReference type="GO" id="GO:0009738">
    <property type="term" value="P:abscisic acid-activated signaling pathway"/>
    <property type="evidence" value="ECO:0007669"/>
    <property type="project" value="TreeGrafter"/>
</dbReference>
<dbReference type="InterPro" id="IPR023393">
    <property type="entry name" value="START-like_dom_sf"/>
</dbReference>
<evidence type="ECO:0000313" key="2">
    <source>
        <dbReference type="Proteomes" id="UP000594263"/>
    </source>
</evidence>
<dbReference type="GO" id="GO:0038023">
    <property type="term" value="F:signaling receptor activity"/>
    <property type="evidence" value="ECO:0007669"/>
    <property type="project" value="TreeGrafter"/>
</dbReference>
<dbReference type="EnsemblPlants" id="Kaladp0032s0076.1.v1.1">
    <property type="protein sequence ID" value="Kaladp0032s0076.1.v1.1"/>
    <property type="gene ID" value="Kaladp0032s0076.v1.1"/>
</dbReference>
<organism evidence="1 2">
    <name type="scientific">Kalanchoe fedtschenkoi</name>
    <name type="common">Lavender scallops</name>
    <name type="synonym">South American air plant</name>
    <dbReference type="NCBI Taxonomy" id="63787"/>
    <lineage>
        <taxon>Eukaryota</taxon>
        <taxon>Viridiplantae</taxon>
        <taxon>Streptophyta</taxon>
        <taxon>Embryophyta</taxon>
        <taxon>Tracheophyta</taxon>
        <taxon>Spermatophyta</taxon>
        <taxon>Magnoliopsida</taxon>
        <taxon>eudicotyledons</taxon>
        <taxon>Gunneridae</taxon>
        <taxon>Pentapetalae</taxon>
        <taxon>Saxifragales</taxon>
        <taxon>Crassulaceae</taxon>
        <taxon>Kalanchoe</taxon>
    </lineage>
</organism>
<keyword evidence="2" id="KW-1185">Reference proteome</keyword>
<evidence type="ECO:0008006" key="3">
    <source>
        <dbReference type="Google" id="ProtNLM"/>
    </source>
</evidence>
<dbReference type="Proteomes" id="UP000594263">
    <property type="component" value="Unplaced"/>
</dbReference>
<reference evidence="1" key="1">
    <citation type="submission" date="2021-01" db="UniProtKB">
        <authorList>
            <consortium name="EnsemblPlants"/>
        </authorList>
    </citation>
    <scope>IDENTIFICATION</scope>
</reference>
<protein>
    <recommendedName>
        <fullName evidence="3">Bet v I/Major latex protein domain-containing protein</fullName>
    </recommendedName>
</protein>
<sequence length="140" mass="15051">MKGSVSCERAVEAPASAVWSTYRGLELAVVVNKLLSDVIGVVEPVEGDGGVGTIIKITFAPVMPGPGYMKEVFTKMDDEARVKETETVEGGFLALGFSLYRVRLEVLEKGEATSDCVIARPTIDQQIKNNTETNAKAIDD</sequence>
<dbReference type="InterPro" id="IPR050279">
    <property type="entry name" value="Plant_def-hormone_signal"/>
</dbReference>
<dbReference type="GO" id="GO:0010427">
    <property type="term" value="F:abscisic acid binding"/>
    <property type="evidence" value="ECO:0007669"/>
    <property type="project" value="TreeGrafter"/>
</dbReference>
<dbReference type="GO" id="GO:0005634">
    <property type="term" value="C:nucleus"/>
    <property type="evidence" value="ECO:0007669"/>
    <property type="project" value="TreeGrafter"/>
</dbReference>
<dbReference type="OMA" id="EGSICHE"/>
<accession>A0A7N0ZT91</accession>
<evidence type="ECO:0000313" key="1">
    <source>
        <dbReference type="EnsemblPlants" id="Kaladp0032s0076.1.v1.1"/>
    </source>
</evidence>
<dbReference type="SUPFAM" id="SSF55961">
    <property type="entry name" value="Bet v1-like"/>
    <property type="match status" value="1"/>
</dbReference>
<dbReference type="GO" id="GO:0005737">
    <property type="term" value="C:cytoplasm"/>
    <property type="evidence" value="ECO:0007669"/>
    <property type="project" value="TreeGrafter"/>
</dbReference>
<proteinExistence type="predicted"/>
<dbReference type="PANTHER" id="PTHR31213">
    <property type="entry name" value="OS08G0374000 PROTEIN-RELATED"/>
    <property type="match status" value="1"/>
</dbReference>
<dbReference type="PANTHER" id="PTHR31213:SF19">
    <property type="entry name" value="BET V I_MAJOR LATEX PROTEIN DOMAIN-CONTAINING PROTEIN"/>
    <property type="match status" value="1"/>
</dbReference>
<dbReference type="GO" id="GO:0004864">
    <property type="term" value="F:protein phosphatase inhibitor activity"/>
    <property type="evidence" value="ECO:0007669"/>
    <property type="project" value="TreeGrafter"/>
</dbReference>